<reference evidence="3 4" key="1">
    <citation type="submission" date="2018-09" db="EMBL/GenBank/DDBJ databases">
        <title>Optimization and identification of Corynebacterium falsenii FN1-14 from fish paste.</title>
        <authorList>
            <person name="Daroonpunt R."/>
            <person name="Tanasupawat S."/>
        </authorList>
    </citation>
    <scope>NUCLEOTIDE SEQUENCE [LARGE SCALE GENOMIC DNA]</scope>
    <source>
        <strain evidence="3 4">FN1-14</strain>
    </source>
</reference>
<proteinExistence type="inferred from homology"/>
<dbReference type="AlphaFoldDB" id="A0A418Q8I7"/>
<comment type="similarity">
    <text evidence="1">Belongs to the ROK (NagC/XylR) family.</text>
</comment>
<dbReference type="SUPFAM" id="SSF53067">
    <property type="entry name" value="Actin-like ATPase domain"/>
    <property type="match status" value="1"/>
</dbReference>
<dbReference type="Gene3D" id="3.30.420.40">
    <property type="match status" value="2"/>
</dbReference>
<name>A0A418Q8I7_9CORY</name>
<protein>
    <submittedName>
        <fullName evidence="3">ROK family protein</fullName>
    </submittedName>
</protein>
<dbReference type="Proteomes" id="UP000285278">
    <property type="component" value="Unassembled WGS sequence"/>
</dbReference>
<dbReference type="NCBIfam" id="NF045942">
    <property type="entry name" value="PolPhglucPhase"/>
    <property type="match status" value="1"/>
</dbReference>
<dbReference type="InterPro" id="IPR000600">
    <property type="entry name" value="ROK"/>
</dbReference>
<evidence type="ECO:0000256" key="2">
    <source>
        <dbReference type="SAM" id="MobiDB-lite"/>
    </source>
</evidence>
<dbReference type="STRING" id="1451189.CFAL_06075"/>
<dbReference type="PANTHER" id="PTHR18964">
    <property type="entry name" value="ROK (REPRESSOR, ORF, KINASE) FAMILY"/>
    <property type="match status" value="1"/>
</dbReference>
<sequence>MTDHDQTHTAPTSSAPAAESASASSKATDRNLGFGVDIGGSGIKGAVVDLDTGELVTERFKILTPKPSTPGAVADVVRQLMEMADWDGSVGITVPAVVKNQVARSAANIDKSWIDTDLQELFRRHLGERDIAVLNDADAAGIAEVQLGDPRAKQGSVMMLTFGTGIGSAMLNDGHLFPNSELGHLHYSKKGDVEWYASSAAKDREELSYKEWAARVDEVLHMYGELFSPQIYIVGGGISRKAEKWVPRLTVEQEVIPAKLRNQAGIIGAALAVRDGVKP</sequence>
<dbReference type="Pfam" id="PF00480">
    <property type="entry name" value="ROK"/>
    <property type="match status" value="1"/>
</dbReference>
<dbReference type="OrthoDB" id="849313at2"/>
<dbReference type="EMBL" id="QXJK01000003">
    <property type="protein sequence ID" value="RIX35824.1"/>
    <property type="molecule type" value="Genomic_DNA"/>
</dbReference>
<dbReference type="CDD" id="cd24058">
    <property type="entry name" value="ASKHA_NBD_ROK_PPGK"/>
    <property type="match status" value="1"/>
</dbReference>
<evidence type="ECO:0000313" key="3">
    <source>
        <dbReference type="EMBL" id="RIX35824.1"/>
    </source>
</evidence>
<accession>A0A418Q8I7</accession>
<keyword evidence="4" id="KW-1185">Reference proteome</keyword>
<dbReference type="RefSeq" id="WP_119664560.1">
    <property type="nucleotide sequence ID" value="NZ_QXJK01000003.1"/>
</dbReference>
<evidence type="ECO:0000313" key="4">
    <source>
        <dbReference type="Proteomes" id="UP000285278"/>
    </source>
</evidence>
<feature type="region of interest" description="Disordered" evidence="2">
    <location>
        <begin position="1"/>
        <end position="26"/>
    </location>
</feature>
<gene>
    <name evidence="3" type="ORF">D3M95_04425</name>
</gene>
<dbReference type="PANTHER" id="PTHR18964:SF146">
    <property type="entry name" value="POLYPHOSPHATE GLUCOKINASE"/>
    <property type="match status" value="1"/>
</dbReference>
<dbReference type="InterPro" id="IPR043129">
    <property type="entry name" value="ATPase_NBD"/>
</dbReference>
<feature type="compositionally biased region" description="Low complexity" evidence="2">
    <location>
        <begin position="9"/>
        <end position="25"/>
    </location>
</feature>
<comment type="caution">
    <text evidence="3">The sequence shown here is derived from an EMBL/GenBank/DDBJ whole genome shotgun (WGS) entry which is preliminary data.</text>
</comment>
<organism evidence="3 4">
    <name type="scientific">Corynebacterium falsenii</name>
    <dbReference type="NCBI Taxonomy" id="108486"/>
    <lineage>
        <taxon>Bacteria</taxon>
        <taxon>Bacillati</taxon>
        <taxon>Actinomycetota</taxon>
        <taxon>Actinomycetes</taxon>
        <taxon>Mycobacteriales</taxon>
        <taxon>Corynebacteriaceae</taxon>
        <taxon>Corynebacterium</taxon>
    </lineage>
</organism>
<evidence type="ECO:0000256" key="1">
    <source>
        <dbReference type="ARBA" id="ARBA00006479"/>
    </source>
</evidence>